<dbReference type="SUPFAM" id="SSF48371">
    <property type="entry name" value="ARM repeat"/>
    <property type="match status" value="1"/>
</dbReference>
<dbReference type="VEuPathDB" id="TrichDB:TVAG_297130"/>
<proteinExistence type="predicted"/>
<reference evidence="1" key="1">
    <citation type="submission" date="2006-10" db="EMBL/GenBank/DDBJ databases">
        <authorList>
            <person name="Amadeo P."/>
            <person name="Zhao Q."/>
            <person name="Wortman J."/>
            <person name="Fraser-Liggett C."/>
            <person name="Carlton J."/>
        </authorList>
    </citation>
    <scope>NUCLEOTIDE SEQUENCE</scope>
    <source>
        <strain evidence="1">G3</strain>
    </source>
</reference>
<dbReference type="EMBL" id="DS113235">
    <property type="protein sequence ID" value="EAY17034.1"/>
    <property type="molecule type" value="Genomic_DNA"/>
</dbReference>
<gene>
    <name evidence="1" type="ORF">TVAG_297130</name>
</gene>
<dbReference type="KEGG" id="tva:4775048"/>
<dbReference type="AlphaFoldDB" id="A2DRA8"/>
<accession>A2DRA8</accession>
<dbReference type="InParanoid" id="A2DRA8"/>
<reference evidence="1" key="2">
    <citation type="journal article" date="2007" name="Science">
        <title>Draft genome sequence of the sexually transmitted pathogen Trichomonas vaginalis.</title>
        <authorList>
            <person name="Carlton J.M."/>
            <person name="Hirt R.P."/>
            <person name="Silva J.C."/>
            <person name="Delcher A.L."/>
            <person name="Schatz M."/>
            <person name="Zhao Q."/>
            <person name="Wortman J.R."/>
            <person name="Bidwell S.L."/>
            <person name="Alsmark U.C.M."/>
            <person name="Besteiro S."/>
            <person name="Sicheritz-Ponten T."/>
            <person name="Noel C.J."/>
            <person name="Dacks J.B."/>
            <person name="Foster P.G."/>
            <person name="Simillion C."/>
            <person name="Van de Peer Y."/>
            <person name="Miranda-Saavedra D."/>
            <person name="Barton G.J."/>
            <person name="Westrop G.D."/>
            <person name="Mueller S."/>
            <person name="Dessi D."/>
            <person name="Fiori P.L."/>
            <person name="Ren Q."/>
            <person name="Paulsen I."/>
            <person name="Zhang H."/>
            <person name="Bastida-Corcuera F.D."/>
            <person name="Simoes-Barbosa A."/>
            <person name="Brown M.T."/>
            <person name="Hayes R.D."/>
            <person name="Mukherjee M."/>
            <person name="Okumura C.Y."/>
            <person name="Schneider R."/>
            <person name="Smith A.J."/>
            <person name="Vanacova S."/>
            <person name="Villalvazo M."/>
            <person name="Haas B.J."/>
            <person name="Pertea M."/>
            <person name="Feldblyum T.V."/>
            <person name="Utterback T.R."/>
            <person name="Shu C.L."/>
            <person name="Osoegawa K."/>
            <person name="de Jong P.J."/>
            <person name="Hrdy I."/>
            <person name="Horvathova L."/>
            <person name="Zubacova Z."/>
            <person name="Dolezal P."/>
            <person name="Malik S.B."/>
            <person name="Logsdon J.M. Jr."/>
            <person name="Henze K."/>
            <person name="Gupta A."/>
            <person name="Wang C.C."/>
            <person name="Dunne R.L."/>
            <person name="Upcroft J.A."/>
            <person name="Upcroft P."/>
            <person name="White O."/>
            <person name="Salzberg S.L."/>
            <person name="Tang P."/>
            <person name="Chiu C.-H."/>
            <person name="Lee Y.-S."/>
            <person name="Embley T.M."/>
            <person name="Coombs G.H."/>
            <person name="Mottram J.C."/>
            <person name="Tachezy J."/>
            <person name="Fraser-Liggett C.M."/>
            <person name="Johnson P.J."/>
        </authorList>
    </citation>
    <scope>NUCLEOTIDE SEQUENCE [LARGE SCALE GENOMIC DNA]</scope>
    <source>
        <strain evidence="1">G3</strain>
    </source>
</reference>
<dbReference type="Proteomes" id="UP000001542">
    <property type="component" value="Unassembled WGS sequence"/>
</dbReference>
<dbReference type="RefSeq" id="XP_001329257.1">
    <property type="nucleotide sequence ID" value="XM_001329222.1"/>
</dbReference>
<organism evidence="1 2">
    <name type="scientific">Trichomonas vaginalis (strain ATCC PRA-98 / G3)</name>
    <dbReference type="NCBI Taxonomy" id="412133"/>
    <lineage>
        <taxon>Eukaryota</taxon>
        <taxon>Metamonada</taxon>
        <taxon>Parabasalia</taxon>
        <taxon>Trichomonadida</taxon>
        <taxon>Trichomonadidae</taxon>
        <taxon>Trichomonas</taxon>
    </lineage>
</organism>
<keyword evidence="2" id="KW-1185">Reference proteome</keyword>
<evidence type="ECO:0000313" key="2">
    <source>
        <dbReference type="Proteomes" id="UP000001542"/>
    </source>
</evidence>
<dbReference type="InterPro" id="IPR016024">
    <property type="entry name" value="ARM-type_fold"/>
</dbReference>
<protein>
    <submittedName>
        <fullName evidence="1">Uncharacterized protein</fullName>
    </submittedName>
</protein>
<name>A2DRA8_TRIV3</name>
<evidence type="ECO:0000313" key="1">
    <source>
        <dbReference type="EMBL" id="EAY17034.1"/>
    </source>
</evidence>
<sequence length="780" mass="91760">MADILENSPNFIQVLCGHKQIPGEEYVQISKESYEFSNSEEGFQWAISVVQEQVPNQMKVIAFSIIENYLINHFEILLDEQKLFLLNQVYVALASDINPLTYKLEAYIIYTLEPDLYNFFNTINIPTKVSRSLAFLEEFLSLIQNPTPRSADIIAYMTENEVFDAILIYLLSHFTPFSKKIYFVLKQIVEIYELTDKKEIWKYALQGLLQLDTMVDALELMAAIAKVTDNYKFVYKFLVSSDYYRFLQSYKNDEQIMYNFAVITHYQLKKGDYSTSEIFNNAKFILMNGPPMAGAAIVEDVRLELHESFADVVNLIFKYNCDEDYVNQEYIEYLLDKFVNKWENPYSEKYLKKLYEIQSVYMTEENQLAVALTFTEILERIHRDFPDSSYYSYFIEIFSDYFEIEPENSLLIHNSIFMNLVLIIHQPDAEIDLDFVFHQILKRIDAGQEEFISLLYNFIDKSLDSISFDIGLIENLLNSGNYQLQRCVGLLLNYVNDAKILYAIVEYIIQLDQTGVLLMECILGIRRENFSEDLINTLMTYLKSKTQEFKEDDVALSKFISVLFYISEENALDVIKEHSMLQVGPESLSTIIKIFKEKEIHNSEFFRMVFESFTDVFHNATKLIIVQEFKSFIENFLILVDVFILNIDVIPYEIRFKFFKFAIEAFQYARYLPNSLPKFTDFFMNYYDYIDPDQLNEIILHTWDIVKFIRISIDDLFALIRFHAFCIDHDYCGNDIFAGIPEIAQNEEIKNEYFGLIGLDPLTDSELFDDFLDRFYASIQ</sequence>
<dbReference type="VEuPathDB" id="TrichDB:TVAGG3_0512700"/>